<dbReference type="Gene3D" id="1.20.1740.10">
    <property type="entry name" value="Amino acid/polyamine transporter I"/>
    <property type="match status" value="1"/>
</dbReference>
<dbReference type="InterPro" id="IPR001463">
    <property type="entry name" value="Na/Ala_symport"/>
</dbReference>
<dbReference type="GO" id="GO:0005886">
    <property type="term" value="C:plasma membrane"/>
    <property type="evidence" value="ECO:0007669"/>
    <property type="project" value="UniProtKB-SubCell"/>
</dbReference>
<evidence type="ECO:0000256" key="3">
    <source>
        <dbReference type="ARBA" id="ARBA00022448"/>
    </source>
</evidence>
<proteinExistence type="inferred from homology"/>
<evidence type="ECO:0000313" key="10">
    <source>
        <dbReference type="EMBL" id="TFH67605.1"/>
    </source>
</evidence>
<feature type="transmembrane region" description="Helical" evidence="8">
    <location>
        <begin position="261"/>
        <end position="281"/>
    </location>
</feature>
<evidence type="ECO:0000256" key="9">
    <source>
        <dbReference type="SAM" id="SignalP"/>
    </source>
</evidence>
<organism evidence="10 11">
    <name type="scientific">Gammaproteobacteria bacterium LSUCC0057</name>
    <dbReference type="NCBI Taxonomy" id="2559237"/>
    <lineage>
        <taxon>Bacteria</taxon>
        <taxon>Pseudomonadati</taxon>
        <taxon>Pseudomonadota</taxon>
        <taxon>Gammaproteobacteria</taxon>
        <taxon>Cellvibrionales</taxon>
        <taxon>Porticoccaceae</taxon>
        <taxon>SAR92 clade</taxon>
    </lineage>
</organism>
<dbReference type="EMBL" id="SPIA01000003">
    <property type="protein sequence ID" value="TFH67605.1"/>
    <property type="molecule type" value="Genomic_DNA"/>
</dbReference>
<feature type="transmembrane region" description="Helical" evidence="8">
    <location>
        <begin position="42"/>
        <end position="70"/>
    </location>
</feature>
<feature type="transmembrane region" description="Helical" evidence="8">
    <location>
        <begin position="439"/>
        <end position="457"/>
    </location>
</feature>
<feature type="transmembrane region" description="Helical" evidence="8">
    <location>
        <begin position="351"/>
        <end position="371"/>
    </location>
</feature>
<feature type="transmembrane region" description="Helical" evidence="8">
    <location>
        <begin position="463"/>
        <end position="482"/>
    </location>
</feature>
<keyword evidence="8" id="KW-0997">Cell inner membrane</keyword>
<dbReference type="PRINTS" id="PR00175">
    <property type="entry name" value="NAALASMPORT"/>
</dbReference>
<keyword evidence="5 8" id="KW-0812">Transmembrane</keyword>
<protein>
    <submittedName>
        <fullName evidence="10">Alanine:cation symporter family protein</fullName>
    </submittedName>
</protein>
<dbReference type="Proteomes" id="UP000298133">
    <property type="component" value="Unassembled WGS sequence"/>
</dbReference>
<evidence type="ECO:0000256" key="7">
    <source>
        <dbReference type="ARBA" id="ARBA00023136"/>
    </source>
</evidence>
<dbReference type="Pfam" id="PF01235">
    <property type="entry name" value="Na_Ala_symp"/>
    <property type="match status" value="1"/>
</dbReference>
<evidence type="ECO:0000256" key="4">
    <source>
        <dbReference type="ARBA" id="ARBA00022475"/>
    </source>
</evidence>
<keyword evidence="8" id="KW-0769">Symport</keyword>
<dbReference type="AlphaFoldDB" id="A0A4Y8UFM2"/>
<comment type="similarity">
    <text evidence="2 8">Belongs to the alanine or glycine:cation symporter (AGCS) (TC 2.A.25) family.</text>
</comment>
<reference evidence="10 11" key="1">
    <citation type="submission" date="2019-03" db="EMBL/GenBank/DDBJ databases">
        <title>Draft genome of Gammaproteobacteria bacterium LSUCC0057, a member of the SAR92 clade.</title>
        <authorList>
            <person name="Lanclos V.C."/>
            <person name="Doiron C."/>
            <person name="Henson M.W."/>
            <person name="Thrash J.C."/>
        </authorList>
    </citation>
    <scope>NUCLEOTIDE SEQUENCE [LARGE SCALE GENOMIC DNA]</scope>
    <source>
        <strain evidence="10 11">LSUCC0057</strain>
    </source>
</reference>
<evidence type="ECO:0000256" key="1">
    <source>
        <dbReference type="ARBA" id="ARBA00004651"/>
    </source>
</evidence>
<keyword evidence="4" id="KW-1003">Cell membrane</keyword>
<dbReference type="GO" id="GO:0005283">
    <property type="term" value="F:amino acid:sodium symporter activity"/>
    <property type="evidence" value="ECO:0007669"/>
    <property type="project" value="InterPro"/>
</dbReference>
<keyword evidence="9" id="KW-0732">Signal</keyword>
<dbReference type="NCBIfam" id="TIGR00835">
    <property type="entry name" value="agcS"/>
    <property type="match status" value="1"/>
</dbReference>
<evidence type="ECO:0000313" key="11">
    <source>
        <dbReference type="Proteomes" id="UP000298133"/>
    </source>
</evidence>
<evidence type="ECO:0000256" key="5">
    <source>
        <dbReference type="ARBA" id="ARBA00022692"/>
    </source>
</evidence>
<accession>A0A4Y8UFM2</accession>
<sequence length="498" mass="52860">MVGSLLLAATLCSSRASAGSGIDQWINQTVQPATDMISAVVFFSLPVLGVQVPLVVAWLVAAALFFTLYLNFLNLRGFKHAIRLVRGDFSKASDPGEVTHFQALATAVSGTVGIGNIGGVAVAISAGGPGATFWMIVAGLLAMSTKFVECALGTMYRRENPDGSVSGGPMYYLERGLSDRGKPGLGRAVGRFYALGIVIGCLGIGNMFQSNQAYLQFVTVSGGSDSFFADKGWLFGLLMGAVVGLVIIGGIKSIARVTSKVVPFMALLYSAGALVMITMNYEALPYAFTAIWQGAFSPEGVTGGAIGVMIIGFQRAVFSNEAGIGSAPIAHSAVQTREPITEGYVSLLEPFIDTVVICTLTALVIITTFYFDPNFNQGLDGVAMTSAAFERNISWSPYLVAVAGLLFAFSTMIAWAYYGLKGWTYLVGENAIAANGFKLFFCLVVAVGSSIQLGAVLDFSDALVFLICVPNIFGLYLLAPVVRRELRRYNHRVKNGIR</sequence>
<keyword evidence="7 8" id="KW-0472">Membrane</keyword>
<dbReference type="OrthoDB" id="9806926at2"/>
<evidence type="ECO:0000256" key="2">
    <source>
        <dbReference type="ARBA" id="ARBA00009261"/>
    </source>
</evidence>
<evidence type="ECO:0000256" key="8">
    <source>
        <dbReference type="RuleBase" id="RU363064"/>
    </source>
</evidence>
<feature type="transmembrane region" description="Helical" evidence="8">
    <location>
        <begin position="398"/>
        <end position="418"/>
    </location>
</feature>
<name>A0A4Y8UFM2_9GAMM</name>
<keyword evidence="6 8" id="KW-1133">Transmembrane helix</keyword>
<keyword evidence="3 8" id="KW-0813">Transport</keyword>
<feature type="transmembrane region" description="Helical" evidence="8">
    <location>
        <begin position="301"/>
        <end position="318"/>
    </location>
</feature>
<keyword evidence="11" id="KW-1185">Reference proteome</keyword>
<evidence type="ECO:0000256" key="6">
    <source>
        <dbReference type="ARBA" id="ARBA00022989"/>
    </source>
</evidence>
<comment type="subcellular location">
    <subcellularLocation>
        <location evidence="8">Cell inner membrane</location>
        <topology evidence="8">Multi-pass membrane protein</topology>
    </subcellularLocation>
    <subcellularLocation>
        <location evidence="1">Cell membrane</location>
        <topology evidence="1">Multi-pass membrane protein</topology>
    </subcellularLocation>
</comment>
<feature type="transmembrane region" description="Helical" evidence="8">
    <location>
        <begin position="233"/>
        <end position="254"/>
    </location>
</feature>
<feature type="transmembrane region" description="Helical" evidence="8">
    <location>
        <begin position="188"/>
        <end position="208"/>
    </location>
</feature>
<comment type="caution">
    <text evidence="10">The sequence shown here is derived from an EMBL/GenBank/DDBJ whole genome shotgun (WGS) entry which is preliminary data.</text>
</comment>
<feature type="signal peptide" evidence="9">
    <location>
        <begin position="1"/>
        <end position="18"/>
    </location>
</feature>
<dbReference type="PANTHER" id="PTHR30330:SF3">
    <property type="entry name" value="TRANSCRIPTIONAL REGULATOR, LRP FAMILY"/>
    <property type="match status" value="1"/>
</dbReference>
<gene>
    <name evidence="10" type="ORF">E3W66_08495</name>
</gene>
<feature type="chain" id="PRO_5021193880" evidence="9">
    <location>
        <begin position="19"/>
        <end position="498"/>
    </location>
</feature>
<dbReference type="PANTHER" id="PTHR30330">
    <property type="entry name" value="AGSS FAMILY TRANSPORTER, SODIUM-ALANINE"/>
    <property type="match status" value="1"/>
</dbReference>